<protein>
    <submittedName>
        <fullName evidence="2">Uncharacterized protein</fullName>
    </submittedName>
</protein>
<dbReference type="EMBL" id="BJYX01000001">
    <property type="protein sequence ID" value="GEO28653.1"/>
    <property type="molecule type" value="Genomic_DNA"/>
</dbReference>
<evidence type="ECO:0000313" key="2">
    <source>
        <dbReference type="EMBL" id="GEO28653.1"/>
    </source>
</evidence>
<dbReference type="AlphaFoldDB" id="A0A512CWR5"/>
<evidence type="ECO:0000313" key="3">
    <source>
        <dbReference type="Proteomes" id="UP000321534"/>
    </source>
</evidence>
<feature type="compositionally biased region" description="Basic and acidic residues" evidence="1">
    <location>
        <begin position="1"/>
        <end position="13"/>
    </location>
</feature>
<dbReference type="Proteomes" id="UP000321534">
    <property type="component" value="Unassembled WGS sequence"/>
</dbReference>
<organism evidence="2 3">
    <name type="scientific">Terrabacter aerolatus</name>
    <dbReference type="NCBI Taxonomy" id="422442"/>
    <lineage>
        <taxon>Bacteria</taxon>
        <taxon>Bacillati</taxon>
        <taxon>Actinomycetota</taxon>
        <taxon>Actinomycetes</taxon>
        <taxon>Micrococcales</taxon>
        <taxon>Intrasporangiaceae</taxon>
        <taxon>Terrabacter</taxon>
    </lineage>
</organism>
<evidence type="ECO:0000256" key="1">
    <source>
        <dbReference type="SAM" id="MobiDB-lite"/>
    </source>
</evidence>
<accession>A0A512CWR5</accession>
<name>A0A512CWR5_9MICO</name>
<feature type="region of interest" description="Disordered" evidence="1">
    <location>
        <begin position="61"/>
        <end position="84"/>
    </location>
</feature>
<sequence>MEQRDGALDERRLARVASNQSLRPTHAPAGTRCQDKPAHVCGSPMHRRRVGNTFLVTHMREPTRGAGSYRSHAFSDEPASPRRE</sequence>
<feature type="region of interest" description="Disordered" evidence="1">
    <location>
        <begin position="1"/>
        <end position="46"/>
    </location>
</feature>
<gene>
    <name evidence="2" type="ORF">TAE01_04630</name>
</gene>
<feature type="compositionally biased region" description="Basic and acidic residues" evidence="1">
    <location>
        <begin position="73"/>
        <end position="84"/>
    </location>
</feature>
<keyword evidence="3" id="KW-1185">Reference proteome</keyword>
<comment type="caution">
    <text evidence="2">The sequence shown here is derived from an EMBL/GenBank/DDBJ whole genome shotgun (WGS) entry which is preliminary data.</text>
</comment>
<proteinExistence type="predicted"/>
<reference evidence="2 3" key="1">
    <citation type="submission" date="2019-07" db="EMBL/GenBank/DDBJ databases">
        <title>Whole genome shotgun sequence of Terrabacter aerolatus NBRC 106305.</title>
        <authorList>
            <person name="Hosoyama A."/>
            <person name="Uohara A."/>
            <person name="Ohji S."/>
            <person name="Ichikawa N."/>
        </authorList>
    </citation>
    <scope>NUCLEOTIDE SEQUENCE [LARGE SCALE GENOMIC DNA]</scope>
    <source>
        <strain evidence="2 3">NBRC 106305</strain>
    </source>
</reference>